<keyword evidence="4" id="KW-1185">Reference proteome</keyword>
<feature type="compositionally biased region" description="Low complexity" evidence="1">
    <location>
        <begin position="150"/>
        <end position="176"/>
    </location>
</feature>
<evidence type="ECO:0000313" key="3">
    <source>
        <dbReference type="EMBL" id="MEV8465229.1"/>
    </source>
</evidence>
<feature type="compositionally biased region" description="Pro residues" evidence="1">
    <location>
        <begin position="79"/>
        <end position="117"/>
    </location>
</feature>
<gene>
    <name evidence="3" type="ORF">AB0T83_00355</name>
</gene>
<dbReference type="Proteomes" id="UP001553161">
    <property type="component" value="Unassembled WGS sequence"/>
</dbReference>
<comment type="caution">
    <text evidence="3">The sequence shown here is derived from an EMBL/GenBank/DDBJ whole genome shotgun (WGS) entry which is preliminary data.</text>
</comment>
<evidence type="ECO:0000256" key="2">
    <source>
        <dbReference type="SAM" id="Phobius"/>
    </source>
</evidence>
<organism evidence="3 4">
    <name type="scientific">Meridianimarinicoccus marinus</name>
    <dbReference type="NCBI Taxonomy" id="3231483"/>
    <lineage>
        <taxon>Bacteria</taxon>
        <taxon>Pseudomonadati</taxon>
        <taxon>Pseudomonadota</taxon>
        <taxon>Alphaproteobacteria</taxon>
        <taxon>Rhodobacterales</taxon>
        <taxon>Paracoccaceae</taxon>
        <taxon>Meridianimarinicoccus</taxon>
    </lineage>
</organism>
<evidence type="ECO:0000256" key="1">
    <source>
        <dbReference type="SAM" id="MobiDB-lite"/>
    </source>
</evidence>
<sequence length="339" mass="35320">MQTGLKFSLGGHGALILVALVGWPFAGQTPPEPLGAVDVTLIDAATLSPGALVDTPAPFEAASAPEIAAAPAADALPETPAPSDPVPEPEPLPEAEPLPDLPAPPPVDRVAPVPQPQLPEDLPEAPERQEAVEAVPEPAPEAVEAEEQEATAPEAAAPEIVTEATETALAPVTVQVPRRRPPQPDPQPDPAPVEPAPADPAPEQPAAQDPVAAALAEALGTPETEAETPTAPAASGPPLTQGEREGLRVAVGQCWNFSSLGTDAAKVTVVVAMEMGLDGRPSNLRMVSYEGGGDTAAQQAYETARRAILRCQPFDLPPEKYDQWQTIEMTFNPERMRRK</sequence>
<keyword evidence="2" id="KW-0812">Transmembrane</keyword>
<feature type="region of interest" description="Disordered" evidence="1">
    <location>
        <begin position="75"/>
        <end position="241"/>
    </location>
</feature>
<accession>A0ABV3L0Z8</accession>
<evidence type="ECO:0000313" key="4">
    <source>
        <dbReference type="Proteomes" id="UP001553161"/>
    </source>
</evidence>
<keyword evidence="2" id="KW-0472">Membrane</keyword>
<dbReference type="EMBL" id="JBFBVU010000001">
    <property type="protein sequence ID" value="MEV8465229.1"/>
    <property type="molecule type" value="Genomic_DNA"/>
</dbReference>
<feature type="compositionally biased region" description="Pro residues" evidence="1">
    <location>
        <begin position="183"/>
        <end position="203"/>
    </location>
</feature>
<proteinExistence type="predicted"/>
<dbReference type="Gene3D" id="3.30.1150.10">
    <property type="match status" value="1"/>
</dbReference>
<evidence type="ECO:0008006" key="5">
    <source>
        <dbReference type="Google" id="ProtNLM"/>
    </source>
</evidence>
<name>A0ABV3L0Z8_9RHOB</name>
<reference evidence="3 4" key="1">
    <citation type="submission" date="2024-07" db="EMBL/GenBank/DDBJ databases">
        <authorList>
            <person name="Kang M."/>
        </authorList>
    </citation>
    <scope>NUCLEOTIDE SEQUENCE [LARGE SCALE GENOMIC DNA]</scope>
    <source>
        <strain evidence="3 4">DFM31</strain>
    </source>
</reference>
<feature type="transmembrane region" description="Helical" evidence="2">
    <location>
        <begin position="7"/>
        <end position="26"/>
    </location>
</feature>
<dbReference type="RefSeq" id="WP_366190581.1">
    <property type="nucleotide sequence ID" value="NZ_JBFBVU010000001.1"/>
</dbReference>
<feature type="compositionally biased region" description="Low complexity" evidence="1">
    <location>
        <begin position="132"/>
        <end position="142"/>
    </location>
</feature>
<protein>
    <recommendedName>
        <fullName evidence="5">Energy transducer TonB</fullName>
    </recommendedName>
</protein>
<feature type="compositionally biased region" description="Low complexity" evidence="1">
    <location>
        <begin position="204"/>
        <end position="238"/>
    </location>
</feature>
<keyword evidence="2" id="KW-1133">Transmembrane helix</keyword>